<sequence>MSDESEIVIKLAQRLVREMGEHAYRWDRAFIRFHHGGNNYGTSGSFIADGEVRLFDVFKHEHLMDDMRSDFLTLHSLLEVEGKAFCVALLIVDSHLNFKILFEHDNLDAWKIDKLDSDGIPRGFDNSLPLGKVLPQTSPKPWWKFWQ</sequence>
<dbReference type="EMBL" id="JACHXZ010000003">
    <property type="protein sequence ID" value="MBB3169335.1"/>
    <property type="molecule type" value="Genomic_DNA"/>
</dbReference>
<proteinExistence type="predicted"/>
<gene>
    <name evidence="1" type="ORF">FHS30_002543</name>
</gene>
<comment type="caution">
    <text evidence="1">The sequence shown here is derived from an EMBL/GenBank/DDBJ whole genome shotgun (WGS) entry which is preliminary data.</text>
</comment>
<organism evidence="1 2">
    <name type="scientific">Simiduia aestuariiviva</name>
    <dbReference type="NCBI Taxonomy" id="1510459"/>
    <lineage>
        <taxon>Bacteria</taxon>
        <taxon>Pseudomonadati</taxon>
        <taxon>Pseudomonadota</taxon>
        <taxon>Gammaproteobacteria</taxon>
        <taxon>Cellvibrionales</taxon>
        <taxon>Cellvibrionaceae</taxon>
        <taxon>Simiduia</taxon>
    </lineage>
</organism>
<dbReference type="Proteomes" id="UP000559987">
    <property type="component" value="Unassembled WGS sequence"/>
</dbReference>
<dbReference type="AlphaFoldDB" id="A0A839UVG3"/>
<reference evidence="1 2" key="1">
    <citation type="submission" date="2020-08" db="EMBL/GenBank/DDBJ databases">
        <title>Genomic Encyclopedia of Type Strains, Phase III (KMG-III): the genomes of soil and plant-associated and newly described type strains.</title>
        <authorList>
            <person name="Whitman W."/>
        </authorList>
    </citation>
    <scope>NUCLEOTIDE SEQUENCE [LARGE SCALE GENOMIC DNA]</scope>
    <source>
        <strain evidence="1 2">CECT 8571</strain>
    </source>
</reference>
<dbReference type="RefSeq" id="WP_183910812.1">
    <property type="nucleotide sequence ID" value="NZ_JACHXZ010000003.1"/>
</dbReference>
<name>A0A839UVG3_9GAMM</name>
<protein>
    <submittedName>
        <fullName evidence="1">Uncharacterized protein</fullName>
    </submittedName>
</protein>
<evidence type="ECO:0000313" key="1">
    <source>
        <dbReference type="EMBL" id="MBB3169335.1"/>
    </source>
</evidence>
<accession>A0A839UVG3</accession>
<evidence type="ECO:0000313" key="2">
    <source>
        <dbReference type="Proteomes" id="UP000559987"/>
    </source>
</evidence>
<keyword evidence="2" id="KW-1185">Reference proteome</keyword>